<organism evidence="3 4">
    <name type="scientific">Flavobacterium nitrogenifigens</name>
    <dbReference type="NCBI Taxonomy" id="1617283"/>
    <lineage>
        <taxon>Bacteria</taxon>
        <taxon>Pseudomonadati</taxon>
        <taxon>Bacteroidota</taxon>
        <taxon>Flavobacteriia</taxon>
        <taxon>Flavobacteriales</taxon>
        <taxon>Flavobacteriaceae</taxon>
        <taxon>Flavobacterium</taxon>
    </lineage>
</organism>
<name>A0A7W7IWZ1_9FLAO</name>
<evidence type="ECO:0000313" key="4">
    <source>
        <dbReference type="Proteomes" id="UP000561681"/>
    </source>
</evidence>
<dbReference type="Pfam" id="PF25876">
    <property type="entry name" value="HH_MFP_RND"/>
    <property type="match status" value="1"/>
</dbReference>
<dbReference type="Gene3D" id="2.40.420.20">
    <property type="match status" value="1"/>
</dbReference>
<dbReference type="Gene3D" id="2.40.30.170">
    <property type="match status" value="1"/>
</dbReference>
<dbReference type="Proteomes" id="UP000561681">
    <property type="component" value="Unassembled WGS sequence"/>
</dbReference>
<dbReference type="AlphaFoldDB" id="A0A7W7IWZ1"/>
<proteinExistence type="predicted"/>
<dbReference type="Gene3D" id="2.40.50.100">
    <property type="match status" value="1"/>
</dbReference>
<dbReference type="PANTHER" id="PTHR30469">
    <property type="entry name" value="MULTIDRUG RESISTANCE PROTEIN MDTA"/>
    <property type="match status" value="1"/>
</dbReference>
<accession>A0A7W7IWZ1</accession>
<feature type="coiled-coil region" evidence="1">
    <location>
        <begin position="105"/>
        <end position="163"/>
    </location>
</feature>
<dbReference type="InterPro" id="IPR058624">
    <property type="entry name" value="MdtA-like_HH"/>
</dbReference>
<dbReference type="EMBL" id="JACHLD010000003">
    <property type="protein sequence ID" value="MBB4802134.1"/>
    <property type="molecule type" value="Genomic_DNA"/>
</dbReference>
<dbReference type="GO" id="GO:1990281">
    <property type="term" value="C:efflux pump complex"/>
    <property type="evidence" value="ECO:0007669"/>
    <property type="project" value="TreeGrafter"/>
</dbReference>
<dbReference type="PANTHER" id="PTHR30469:SF15">
    <property type="entry name" value="HLYD FAMILY OF SECRETION PROTEINS"/>
    <property type="match status" value="1"/>
</dbReference>
<dbReference type="Gene3D" id="1.10.287.470">
    <property type="entry name" value="Helix hairpin bin"/>
    <property type="match status" value="1"/>
</dbReference>
<protein>
    <submittedName>
        <fullName evidence="3">Multidrug efflux pump subunit AcrA (Membrane-fusion protein)</fullName>
    </submittedName>
</protein>
<feature type="domain" description="Multidrug resistance protein MdtA-like alpha-helical hairpin" evidence="2">
    <location>
        <begin position="105"/>
        <end position="159"/>
    </location>
</feature>
<dbReference type="RefSeq" id="WP_184161384.1">
    <property type="nucleotide sequence ID" value="NZ_JACHLD010000003.1"/>
</dbReference>
<evidence type="ECO:0000259" key="2">
    <source>
        <dbReference type="Pfam" id="PF25876"/>
    </source>
</evidence>
<evidence type="ECO:0000256" key="1">
    <source>
        <dbReference type="SAM" id="Coils"/>
    </source>
</evidence>
<dbReference type="GO" id="GO:0015562">
    <property type="term" value="F:efflux transmembrane transporter activity"/>
    <property type="evidence" value="ECO:0007669"/>
    <property type="project" value="TreeGrafter"/>
</dbReference>
<reference evidence="3 4" key="1">
    <citation type="submission" date="2020-08" db="EMBL/GenBank/DDBJ databases">
        <title>Functional genomics of gut bacteria from endangered species of beetles.</title>
        <authorList>
            <person name="Carlos-Shanley C."/>
        </authorList>
    </citation>
    <scope>NUCLEOTIDE SEQUENCE [LARGE SCALE GENOMIC DNA]</scope>
    <source>
        <strain evidence="3 4">S00142</strain>
    </source>
</reference>
<gene>
    <name evidence="3" type="ORF">HNP37_002207</name>
</gene>
<keyword evidence="4" id="KW-1185">Reference proteome</keyword>
<keyword evidence="1" id="KW-0175">Coiled coil</keyword>
<sequence>MRRILILAVLFASCNKKNQETVEPITAPITEAVFAPGHLEAEDQFTLTALNDGYITDVLVEEGDTVAENQEIFKQDNTNAVILERAAEDNLKITRKQASSDSSVLQELVAQLASARAKMLNSQEKLERMQRLYITRSIAKVELDDAELHFNNSINEVEGIEQKIANTKLELKHSLIDSRSQQLTARANTDYFSIKSPGNYKIYSLLKRKGDLVKKGEALAVLGHANSLKIMLDIDEQSIAKVKLHQIVLVELNTEKNKTYNGFISKIYPAFEQATQSYKAEAVFEENQQKAINGTLLQANIIVGKKDKALLIPRSSLSPDGKVILKREKKKDTLKVQTGIIASEWVEVLGGVKKGDEIIKTY</sequence>
<evidence type="ECO:0000313" key="3">
    <source>
        <dbReference type="EMBL" id="MBB4802134.1"/>
    </source>
</evidence>
<comment type="caution">
    <text evidence="3">The sequence shown here is derived from an EMBL/GenBank/DDBJ whole genome shotgun (WGS) entry which is preliminary data.</text>
</comment>
<dbReference type="SUPFAM" id="SSF111369">
    <property type="entry name" value="HlyD-like secretion proteins"/>
    <property type="match status" value="1"/>
</dbReference>